<dbReference type="GO" id="GO:0050511">
    <property type="term" value="F:undecaprenyldiphospho-muramoylpentapeptide beta-N-acetylglucosaminyltransferase activity"/>
    <property type="evidence" value="ECO:0007669"/>
    <property type="project" value="UniProtKB-UniRule"/>
</dbReference>
<comment type="function">
    <text evidence="10">Cell wall formation. Catalyzes the transfer of a GlcNAc subunit on undecaprenyl-pyrophosphoryl-MurNAc-pentapeptide (lipid intermediate I) to form undecaprenyl-pyrophosphoryl-MurNAc-(pentapeptide)GlcNAc (lipid intermediate II).</text>
</comment>
<evidence type="ECO:0000256" key="3">
    <source>
        <dbReference type="ARBA" id="ARBA00022676"/>
    </source>
</evidence>
<organism evidence="13 14">
    <name type="scientific">Candidatus Buchananbacteria bacterium CG10_big_fil_rev_8_21_14_0_10_33_19</name>
    <dbReference type="NCBI Taxonomy" id="1974525"/>
    <lineage>
        <taxon>Bacteria</taxon>
        <taxon>Candidatus Buchananiibacteriota</taxon>
    </lineage>
</organism>
<dbReference type="InterPro" id="IPR007235">
    <property type="entry name" value="Glyco_trans_28_C"/>
</dbReference>
<name>A0A2H0W469_9BACT</name>
<accession>A0A2H0W469</accession>
<evidence type="ECO:0000256" key="6">
    <source>
        <dbReference type="ARBA" id="ARBA00022984"/>
    </source>
</evidence>
<feature type="binding site" evidence="10">
    <location>
        <position position="165"/>
    </location>
    <ligand>
        <name>UDP-N-acetyl-alpha-D-glucosamine</name>
        <dbReference type="ChEBI" id="CHEBI:57705"/>
    </ligand>
</feature>
<keyword evidence="6 10" id="KW-0573">Peptidoglycan synthesis</keyword>
<gene>
    <name evidence="10" type="primary">murG</name>
    <name evidence="13" type="ORF">COT80_01155</name>
</gene>
<dbReference type="GO" id="GO:0071555">
    <property type="term" value="P:cell wall organization"/>
    <property type="evidence" value="ECO:0007669"/>
    <property type="project" value="UniProtKB-KW"/>
</dbReference>
<dbReference type="GO" id="GO:0009252">
    <property type="term" value="P:peptidoglycan biosynthetic process"/>
    <property type="evidence" value="ECO:0007669"/>
    <property type="project" value="UniProtKB-UniRule"/>
</dbReference>
<evidence type="ECO:0000256" key="2">
    <source>
        <dbReference type="ARBA" id="ARBA00022618"/>
    </source>
</evidence>
<keyword evidence="2 10" id="KW-0132">Cell division</keyword>
<feature type="domain" description="Glycosyltransferase family 28 N-terminal" evidence="11">
    <location>
        <begin position="3"/>
        <end position="141"/>
    </location>
</feature>
<dbReference type="GO" id="GO:0008360">
    <property type="term" value="P:regulation of cell shape"/>
    <property type="evidence" value="ECO:0007669"/>
    <property type="project" value="UniProtKB-KW"/>
</dbReference>
<comment type="catalytic activity">
    <reaction evidence="10">
        <text>di-trans,octa-cis-undecaprenyl diphospho-N-acetyl-alpha-D-muramoyl-L-alanyl-D-glutamyl-meso-2,6-diaminopimeloyl-D-alanyl-D-alanine + UDP-N-acetyl-alpha-D-glucosamine = di-trans,octa-cis-undecaprenyl diphospho-[N-acetyl-alpha-D-glucosaminyl-(1-&gt;4)]-N-acetyl-alpha-D-muramoyl-L-alanyl-D-glutamyl-meso-2,6-diaminopimeloyl-D-alanyl-D-alanine + UDP + H(+)</text>
        <dbReference type="Rhea" id="RHEA:31227"/>
        <dbReference type="ChEBI" id="CHEBI:15378"/>
        <dbReference type="ChEBI" id="CHEBI:57705"/>
        <dbReference type="ChEBI" id="CHEBI:58223"/>
        <dbReference type="ChEBI" id="CHEBI:61387"/>
        <dbReference type="ChEBI" id="CHEBI:61388"/>
        <dbReference type="EC" id="2.4.1.227"/>
    </reaction>
</comment>
<dbReference type="Pfam" id="PF03033">
    <property type="entry name" value="Glyco_transf_28"/>
    <property type="match status" value="1"/>
</dbReference>
<dbReference type="GO" id="GO:0005886">
    <property type="term" value="C:plasma membrane"/>
    <property type="evidence" value="ECO:0007669"/>
    <property type="project" value="UniProtKB-SubCell"/>
</dbReference>
<dbReference type="PANTHER" id="PTHR21015">
    <property type="entry name" value="UDP-N-ACETYLGLUCOSAMINE--N-ACETYLMURAMYL-(PENTAPEPTIDE) PYROPHOSPHORYL-UNDECAPRENOL N-ACETYLGLUCOSAMINE TRANSFERASE 1"/>
    <property type="match status" value="1"/>
</dbReference>
<evidence type="ECO:0000259" key="11">
    <source>
        <dbReference type="Pfam" id="PF03033"/>
    </source>
</evidence>
<dbReference type="EC" id="2.4.1.227" evidence="10"/>
<dbReference type="PANTHER" id="PTHR21015:SF27">
    <property type="entry name" value="UDP-N-ACETYLGLUCOSAMINE--N-ACETYLMURAMYL-(PENTAPEPTIDE) PYROPHOSPHORYL-UNDECAPRENOL N-ACETYLGLUCOSAMINE TRANSFERASE"/>
    <property type="match status" value="1"/>
</dbReference>
<dbReference type="InterPro" id="IPR004276">
    <property type="entry name" value="GlycoTrans_28_N"/>
</dbReference>
<feature type="domain" description="Glycosyl transferase family 28 C-terminal" evidence="12">
    <location>
        <begin position="188"/>
        <end position="325"/>
    </location>
</feature>
<comment type="caution">
    <text evidence="13">The sequence shown here is derived from an EMBL/GenBank/DDBJ whole genome shotgun (WGS) entry which is preliminary data.</text>
</comment>
<evidence type="ECO:0000256" key="4">
    <source>
        <dbReference type="ARBA" id="ARBA00022679"/>
    </source>
</evidence>
<comment type="caution">
    <text evidence="10">Lacks conserved residue(s) required for the propagation of feature annotation.</text>
</comment>
<evidence type="ECO:0000256" key="1">
    <source>
        <dbReference type="ARBA" id="ARBA00022475"/>
    </source>
</evidence>
<comment type="pathway">
    <text evidence="10">Cell wall biogenesis; peptidoglycan biosynthesis.</text>
</comment>
<evidence type="ECO:0000256" key="10">
    <source>
        <dbReference type="HAMAP-Rule" id="MF_00033"/>
    </source>
</evidence>
<dbReference type="Pfam" id="PF04101">
    <property type="entry name" value="Glyco_tran_28_C"/>
    <property type="match status" value="1"/>
</dbReference>
<keyword evidence="3 10" id="KW-0328">Glycosyltransferase</keyword>
<keyword evidence="1 10" id="KW-1003">Cell membrane</keyword>
<keyword evidence="5 10" id="KW-0133">Cell shape</keyword>
<evidence type="ECO:0000256" key="7">
    <source>
        <dbReference type="ARBA" id="ARBA00023136"/>
    </source>
</evidence>
<protein>
    <recommendedName>
        <fullName evidence="10">UDP-N-acetylglucosamine--N-acetylmuramyl-(pentapeptide) pyrophosphoryl-undecaprenol N-acetylglucosamine transferase</fullName>
        <ecNumber evidence="10">2.4.1.227</ecNumber>
    </recommendedName>
    <alternativeName>
        <fullName evidence="10">Undecaprenyl-PP-MurNAc-pentapeptide-UDPGlcNAc GlcNAc transferase</fullName>
    </alternativeName>
</protein>
<dbReference type="UniPathway" id="UPA00219"/>
<dbReference type="SUPFAM" id="SSF53756">
    <property type="entry name" value="UDP-Glycosyltransferase/glycogen phosphorylase"/>
    <property type="match status" value="1"/>
</dbReference>
<dbReference type="CDD" id="cd03785">
    <property type="entry name" value="GT28_MurG"/>
    <property type="match status" value="1"/>
</dbReference>
<keyword evidence="8 10" id="KW-0131">Cell cycle</keyword>
<evidence type="ECO:0000256" key="9">
    <source>
        <dbReference type="ARBA" id="ARBA00023316"/>
    </source>
</evidence>
<keyword evidence="4 10" id="KW-0808">Transferase</keyword>
<evidence type="ECO:0000313" key="13">
    <source>
        <dbReference type="EMBL" id="PIS06162.1"/>
    </source>
</evidence>
<comment type="similarity">
    <text evidence="10">Belongs to the glycosyltransferase 28 family. MurG subfamily.</text>
</comment>
<keyword evidence="9 10" id="KW-0961">Cell wall biogenesis/degradation</keyword>
<sequence>MKILFAGGGTMGSVSPLIAVYEKIKKDNKDTEFLFVGSASGPEKKAVESYKISFKEISSGKLRRYFSWDNFIDPFRIFLGFVQSLVIIIKFKPNVVMIAGSFVGVPVAWASYILRVPILIHQQDIIAGLANKMMANFSKKITVSYEPSVADFSASKTVLTGNPVREEFYSCNPEKGYEVFNLNKDLPVLLILGGGTGSQTLNEIVEQSLTDLLRFVQIIHITGRGKKVDVVAENYHQFEFLTHEMTEAICSADLVVTRAGMSTLSELIVTARPVVIVPIPNSHQEYNASYFQKNNAAIVLSQLSLTKENFVSTIKELFFEKQKKDMLVENISKIMDFSGAEKVSTELLSIAKK</sequence>
<dbReference type="Proteomes" id="UP000229056">
    <property type="component" value="Unassembled WGS sequence"/>
</dbReference>
<proteinExistence type="inferred from homology"/>
<dbReference type="HAMAP" id="MF_00033">
    <property type="entry name" value="MurG"/>
    <property type="match status" value="1"/>
</dbReference>
<dbReference type="AlphaFoldDB" id="A0A2H0W469"/>
<dbReference type="EMBL" id="PEZY01000005">
    <property type="protein sequence ID" value="PIS06162.1"/>
    <property type="molecule type" value="Genomic_DNA"/>
</dbReference>
<feature type="binding site" evidence="10">
    <location>
        <position position="284"/>
    </location>
    <ligand>
        <name>UDP-N-acetyl-alpha-D-glucosamine</name>
        <dbReference type="ChEBI" id="CHEBI:57705"/>
    </ligand>
</feature>
<dbReference type="GO" id="GO:0051991">
    <property type="term" value="F:UDP-N-acetyl-D-glucosamine:N-acetylmuramoyl-L-alanyl-D-glutamyl-meso-2,6-diaminopimelyl-D-alanyl-D-alanine-diphosphoundecaprenol 4-beta-N-acetylglucosaminlytransferase activity"/>
    <property type="evidence" value="ECO:0007669"/>
    <property type="project" value="RHEA"/>
</dbReference>
<evidence type="ECO:0000256" key="5">
    <source>
        <dbReference type="ARBA" id="ARBA00022960"/>
    </source>
</evidence>
<evidence type="ECO:0000256" key="8">
    <source>
        <dbReference type="ARBA" id="ARBA00023306"/>
    </source>
</evidence>
<evidence type="ECO:0000313" key="14">
    <source>
        <dbReference type="Proteomes" id="UP000229056"/>
    </source>
</evidence>
<reference evidence="14" key="1">
    <citation type="submission" date="2017-09" db="EMBL/GenBank/DDBJ databases">
        <title>Depth-based differentiation of microbial function through sediment-hosted aquifers and enrichment of novel symbionts in the deep terrestrial subsurface.</title>
        <authorList>
            <person name="Probst A.J."/>
            <person name="Ladd B."/>
            <person name="Jarett J.K."/>
            <person name="Geller-Mcgrath D.E."/>
            <person name="Sieber C.M.K."/>
            <person name="Emerson J.B."/>
            <person name="Anantharaman K."/>
            <person name="Thomas B.C."/>
            <person name="Malmstrom R."/>
            <person name="Stieglmeier M."/>
            <person name="Klingl A."/>
            <person name="Woyke T."/>
            <person name="Ryan C.M."/>
            <person name="Banfield J.F."/>
        </authorList>
    </citation>
    <scope>NUCLEOTIDE SEQUENCE [LARGE SCALE GENOMIC DNA]</scope>
</reference>
<evidence type="ECO:0000259" key="12">
    <source>
        <dbReference type="Pfam" id="PF04101"/>
    </source>
</evidence>
<dbReference type="Gene3D" id="3.40.50.2000">
    <property type="entry name" value="Glycogen Phosphorylase B"/>
    <property type="match status" value="2"/>
</dbReference>
<dbReference type="GO" id="GO:0051301">
    <property type="term" value="P:cell division"/>
    <property type="evidence" value="ECO:0007669"/>
    <property type="project" value="UniProtKB-KW"/>
</dbReference>
<comment type="subcellular location">
    <subcellularLocation>
        <location evidence="10">Cell membrane</location>
        <topology evidence="10">Peripheral membrane protein</topology>
        <orientation evidence="10">Cytoplasmic side</orientation>
    </subcellularLocation>
</comment>
<keyword evidence="7 10" id="KW-0472">Membrane</keyword>
<dbReference type="InterPro" id="IPR006009">
    <property type="entry name" value="GlcNAc_MurG"/>
</dbReference>
<dbReference type="GO" id="GO:0005975">
    <property type="term" value="P:carbohydrate metabolic process"/>
    <property type="evidence" value="ECO:0007669"/>
    <property type="project" value="InterPro"/>
</dbReference>